<protein>
    <submittedName>
        <fullName evidence="1">Uncharacterized protein</fullName>
    </submittedName>
</protein>
<dbReference type="EMBL" id="LMAW01001636">
    <property type="protein sequence ID" value="KQK83063.1"/>
    <property type="molecule type" value="Genomic_DNA"/>
</dbReference>
<gene>
    <name evidence="1" type="ORF">AAES_63863</name>
</gene>
<keyword evidence="2" id="KW-1185">Reference proteome</keyword>
<comment type="caution">
    <text evidence="1">The sequence shown here is derived from an EMBL/GenBank/DDBJ whole genome shotgun (WGS) entry which is preliminary data.</text>
</comment>
<reference evidence="1 2" key="1">
    <citation type="submission" date="2015-10" db="EMBL/GenBank/DDBJ databases">
        <authorList>
            <person name="Gilbert D.G."/>
        </authorList>
    </citation>
    <scope>NUCLEOTIDE SEQUENCE [LARGE SCALE GENOMIC DNA]</scope>
    <source>
        <strain evidence="1">FVVF132</strain>
    </source>
</reference>
<evidence type="ECO:0000313" key="1">
    <source>
        <dbReference type="EMBL" id="KQK83063.1"/>
    </source>
</evidence>
<dbReference type="Proteomes" id="UP000051836">
    <property type="component" value="Unassembled WGS sequence"/>
</dbReference>
<dbReference type="AlphaFoldDB" id="A0A0Q3MKM2"/>
<dbReference type="OrthoDB" id="10605508at2759"/>
<evidence type="ECO:0000313" key="2">
    <source>
        <dbReference type="Proteomes" id="UP000051836"/>
    </source>
</evidence>
<accession>A0A0Q3MKM2</accession>
<organism evidence="1 2">
    <name type="scientific">Amazona aestiva</name>
    <name type="common">Blue-fronted Amazon parrot</name>
    <dbReference type="NCBI Taxonomy" id="12930"/>
    <lineage>
        <taxon>Eukaryota</taxon>
        <taxon>Metazoa</taxon>
        <taxon>Chordata</taxon>
        <taxon>Craniata</taxon>
        <taxon>Vertebrata</taxon>
        <taxon>Euteleostomi</taxon>
        <taxon>Archelosauria</taxon>
        <taxon>Archosauria</taxon>
        <taxon>Dinosauria</taxon>
        <taxon>Saurischia</taxon>
        <taxon>Theropoda</taxon>
        <taxon>Coelurosauria</taxon>
        <taxon>Aves</taxon>
        <taxon>Neognathae</taxon>
        <taxon>Neoaves</taxon>
        <taxon>Telluraves</taxon>
        <taxon>Australaves</taxon>
        <taxon>Psittaciformes</taxon>
        <taxon>Psittacidae</taxon>
        <taxon>Amazona</taxon>
    </lineage>
</organism>
<proteinExistence type="predicted"/>
<sequence length="78" mass="8725">MNVVYEVLEASIPIDSKEKLAEWPSLALDPETRQVGDTDGENLIAMTIPDWIEKLMTGENYVVAFSIIFDIPRTGETP</sequence>
<name>A0A0Q3MKM2_AMAAE</name>